<evidence type="ECO:0000313" key="4">
    <source>
        <dbReference type="Proteomes" id="UP000700334"/>
    </source>
</evidence>
<protein>
    <submittedName>
        <fullName evidence="3">Ribonuclease inhibitor</fullName>
    </submittedName>
</protein>
<dbReference type="Pfam" id="PF13516">
    <property type="entry name" value="LRR_6"/>
    <property type="match status" value="2"/>
</dbReference>
<dbReference type="InterPro" id="IPR032675">
    <property type="entry name" value="LRR_dom_sf"/>
</dbReference>
<proteinExistence type="predicted"/>
<dbReference type="PANTHER" id="PTHR24106">
    <property type="entry name" value="NACHT, LRR AND CARD DOMAINS-CONTAINING"/>
    <property type="match status" value="1"/>
</dbReference>
<dbReference type="SMART" id="SM00368">
    <property type="entry name" value="LRR_RI"/>
    <property type="match status" value="3"/>
</dbReference>
<organism evidence="3 4">
    <name type="scientific">Galemys pyrenaicus</name>
    <name type="common">Iberian desman</name>
    <name type="synonym">Pyrenean desman</name>
    <dbReference type="NCBI Taxonomy" id="202257"/>
    <lineage>
        <taxon>Eukaryota</taxon>
        <taxon>Metazoa</taxon>
        <taxon>Chordata</taxon>
        <taxon>Craniata</taxon>
        <taxon>Vertebrata</taxon>
        <taxon>Euteleostomi</taxon>
        <taxon>Mammalia</taxon>
        <taxon>Eutheria</taxon>
        <taxon>Laurasiatheria</taxon>
        <taxon>Eulipotyphla</taxon>
        <taxon>Talpidae</taxon>
        <taxon>Galemys</taxon>
    </lineage>
</organism>
<evidence type="ECO:0000256" key="2">
    <source>
        <dbReference type="ARBA" id="ARBA00022737"/>
    </source>
</evidence>
<dbReference type="EMBL" id="JAGFMF010011698">
    <property type="protein sequence ID" value="KAG8515706.1"/>
    <property type="molecule type" value="Genomic_DNA"/>
</dbReference>
<evidence type="ECO:0000256" key="1">
    <source>
        <dbReference type="ARBA" id="ARBA00022614"/>
    </source>
</evidence>
<dbReference type="InterPro" id="IPR001611">
    <property type="entry name" value="Leu-rich_rpt"/>
</dbReference>
<comment type="caution">
    <text evidence="3">The sequence shown here is derived from an EMBL/GenBank/DDBJ whole genome shotgun (WGS) entry which is preliminary data.</text>
</comment>
<gene>
    <name evidence="3" type="ORF">J0S82_006578</name>
</gene>
<dbReference type="Proteomes" id="UP000700334">
    <property type="component" value="Unassembled WGS sequence"/>
</dbReference>
<dbReference type="Gene3D" id="3.80.10.10">
    <property type="entry name" value="Ribonuclease Inhibitor"/>
    <property type="match status" value="1"/>
</dbReference>
<name>A0A8J6DPC5_GALPY</name>
<dbReference type="InterPro" id="IPR051261">
    <property type="entry name" value="NLR"/>
</dbReference>
<dbReference type="AlphaFoldDB" id="A0A8J6DPC5"/>
<keyword evidence="2" id="KW-0677">Repeat</keyword>
<dbReference type="OrthoDB" id="120976at2759"/>
<keyword evidence="4" id="KW-1185">Reference proteome</keyword>
<evidence type="ECO:0000313" key="3">
    <source>
        <dbReference type="EMBL" id="KAG8515706.1"/>
    </source>
</evidence>
<sequence length="300" mass="31207">MPAGSPLWYVGWGGRSRPSGILSSCFLLFAWSFWRQAWPSRGPCVTLSSGDGGVRAGSPSTSLTGSGAPARGHRGRPCTLGWVSLREAGLLGGGGARPVPWCCPACFVLCHPGEPCGGSTPASRPVPRLEDCGLTEAHCQDLSAALQANPSLTELSLRGNELGDGGVGLVLQALQSAACRLQKLRWVCTRGGAGWAWSQECGGWLGHRPHALRSSLQSCGLTEAGCGALPTALRALSSLRELQLGDNQLGDVGVRLLCEGILDSQCRLEKLECVPHLWHGQGGWAPKPGACTGEAGSALP</sequence>
<accession>A0A8J6DPC5</accession>
<keyword evidence="1" id="KW-0433">Leucine-rich repeat</keyword>
<reference evidence="3" key="1">
    <citation type="journal article" date="2021" name="Evol. Appl.">
        <title>The genome of the Pyrenean desman and the effects of bottlenecks and inbreeding on the genomic landscape of an endangered species.</title>
        <authorList>
            <person name="Escoda L."/>
            <person name="Castresana J."/>
        </authorList>
    </citation>
    <scope>NUCLEOTIDE SEQUENCE</scope>
    <source>
        <strain evidence="3">IBE-C5619</strain>
    </source>
</reference>
<dbReference type="SUPFAM" id="SSF52047">
    <property type="entry name" value="RNI-like"/>
    <property type="match status" value="1"/>
</dbReference>